<evidence type="ECO:0000313" key="2">
    <source>
        <dbReference type="EMBL" id="KAF2723293.1"/>
    </source>
</evidence>
<feature type="compositionally biased region" description="Basic and acidic residues" evidence="1">
    <location>
        <begin position="45"/>
        <end position="58"/>
    </location>
</feature>
<protein>
    <submittedName>
        <fullName evidence="2">Uncharacterized protein</fullName>
    </submittedName>
</protein>
<comment type="caution">
    <text evidence="2">The sequence shown here is derived from an EMBL/GenBank/DDBJ whole genome shotgun (WGS) entry which is preliminary data.</text>
</comment>
<feature type="region of interest" description="Disordered" evidence="1">
    <location>
        <begin position="290"/>
        <end position="318"/>
    </location>
</feature>
<organism evidence="2 3">
    <name type="scientific">Polychaeton citri CBS 116435</name>
    <dbReference type="NCBI Taxonomy" id="1314669"/>
    <lineage>
        <taxon>Eukaryota</taxon>
        <taxon>Fungi</taxon>
        <taxon>Dikarya</taxon>
        <taxon>Ascomycota</taxon>
        <taxon>Pezizomycotina</taxon>
        <taxon>Dothideomycetes</taxon>
        <taxon>Dothideomycetidae</taxon>
        <taxon>Capnodiales</taxon>
        <taxon>Capnodiaceae</taxon>
        <taxon>Polychaeton</taxon>
    </lineage>
</organism>
<feature type="region of interest" description="Disordered" evidence="1">
    <location>
        <begin position="226"/>
        <end position="246"/>
    </location>
</feature>
<dbReference type="Proteomes" id="UP000799441">
    <property type="component" value="Unassembled WGS sequence"/>
</dbReference>
<gene>
    <name evidence="2" type="ORF">K431DRAFT_27706</name>
</gene>
<feature type="region of interest" description="Disordered" evidence="1">
    <location>
        <begin position="104"/>
        <end position="161"/>
    </location>
</feature>
<dbReference type="EMBL" id="MU003777">
    <property type="protein sequence ID" value="KAF2723293.1"/>
    <property type="molecule type" value="Genomic_DNA"/>
</dbReference>
<proteinExistence type="predicted"/>
<feature type="compositionally biased region" description="Basic and acidic residues" evidence="1">
    <location>
        <begin position="235"/>
        <end position="246"/>
    </location>
</feature>
<feature type="compositionally biased region" description="Basic and acidic residues" evidence="1">
    <location>
        <begin position="139"/>
        <end position="154"/>
    </location>
</feature>
<feature type="region of interest" description="Disordered" evidence="1">
    <location>
        <begin position="39"/>
        <end position="67"/>
    </location>
</feature>
<keyword evidence="3" id="KW-1185">Reference proteome</keyword>
<evidence type="ECO:0000256" key="1">
    <source>
        <dbReference type="SAM" id="MobiDB-lite"/>
    </source>
</evidence>
<evidence type="ECO:0000313" key="3">
    <source>
        <dbReference type="Proteomes" id="UP000799441"/>
    </source>
</evidence>
<reference evidence="2" key="1">
    <citation type="journal article" date="2020" name="Stud. Mycol.">
        <title>101 Dothideomycetes genomes: a test case for predicting lifestyles and emergence of pathogens.</title>
        <authorList>
            <person name="Haridas S."/>
            <person name="Albert R."/>
            <person name="Binder M."/>
            <person name="Bloem J."/>
            <person name="Labutti K."/>
            <person name="Salamov A."/>
            <person name="Andreopoulos B."/>
            <person name="Baker S."/>
            <person name="Barry K."/>
            <person name="Bills G."/>
            <person name="Bluhm B."/>
            <person name="Cannon C."/>
            <person name="Castanera R."/>
            <person name="Culley D."/>
            <person name="Daum C."/>
            <person name="Ezra D."/>
            <person name="Gonzalez J."/>
            <person name="Henrissat B."/>
            <person name="Kuo A."/>
            <person name="Liang C."/>
            <person name="Lipzen A."/>
            <person name="Lutzoni F."/>
            <person name="Magnuson J."/>
            <person name="Mondo S."/>
            <person name="Nolan M."/>
            <person name="Ohm R."/>
            <person name="Pangilinan J."/>
            <person name="Park H.-J."/>
            <person name="Ramirez L."/>
            <person name="Alfaro M."/>
            <person name="Sun H."/>
            <person name="Tritt A."/>
            <person name="Yoshinaga Y."/>
            <person name="Zwiers L.-H."/>
            <person name="Turgeon B."/>
            <person name="Goodwin S."/>
            <person name="Spatafora J."/>
            <person name="Crous P."/>
            <person name="Grigoriev I."/>
        </authorList>
    </citation>
    <scope>NUCLEOTIDE SEQUENCE</scope>
    <source>
        <strain evidence="2">CBS 116435</strain>
    </source>
</reference>
<accession>A0A9P4QCQ2</accession>
<sequence>MDVCTWLQHVDDHQPPESSQSVVLDPAVKSPARVVAPHGWKQRIAHSDRPAKSADRPTRYAGQKSSQKLVNSSLGSYNISTLETLDPDFEVVATEHSAHPIATLSKHRVTEQYQRRPRDKTRADRYVPKRRPHPKHRSTKAEVHRKERKLDWSRRKGNGSKATGLVQGIQLRQGTRKARLTLQPNTNAGIFVHGRASVQVPAKGNGLPDLVFNELDFLQKPQDRLDSADETAVTGKKERNGRQDEHISSFFQAKVAEGQLDGPSGKSKTISRTLDLQMSDQCSCEEREFDARQDAGQKHRRASTEVPANTNAHSIETPLYSRGSHLRAHERKLCEHGSADCSWSEAGQPETRKTHLTSPKIAHMGSSLRYIGAVPNLTKTYAAHTGANDHHSKRCATLPMLGQSVPSTESQNEDAVNYHTSDILTVRESTNASVDGECEKTQGFLHQAHGYVDLSSAQNILANAHCALQQYTNNFESVQADHRTHLGNLPGIGNT</sequence>
<dbReference type="OrthoDB" id="2537141at2759"/>
<feature type="compositionally biased region" description="Basic residues" evidence="1">
    <location>
        <begin position="128"/>
        <end position="138"/>
    </location>
</feature>
<dbReference type="AlphaFoldDB" id="A0A9P4QCQ2"/>
<feature type="compositionally biased region" description="Basic and acidic residues" evidence="1">
    <location>
        <begin position="108"/>
        <end position="127"/>
    </location>
</feature>
<name>A0A9P4QCQ2_9PEZI</name>